<reference evidence="1" key="1">
    <citation type="submission" date="2018-05" db="EMBL/GenBank/DDBJ databases">
        <authorList>
            <person name="Lanie J.A."/>
            <person name="Ng W.-L."/>
            <person name="Kazmierczak K.M."/>
            <person name="Andrzejewski T.M."/>
            <person name="Davidsen T.M."/>
            <person name="Wayne K.J."/>
            <person name="Tettelin H."/>
            <person name="Glass J.I."/>
            <person name="Rusch D."/>
            <person name="Podicherti R."/>
            <person name="Tsui H.-C.T."/>
            <person name="Winkler M.E."/>
        </authorList>
    </citation>
    <scope>NUCLEOTIDE SEQUENCE</scope>
</reference>
<dbReference type="Pfam" id="PF09559">
    <property type="entry name" value="Cas6"/>
    <property type="match status" value="1"/>
</dbReference>
<gene>
    <name evidence="1" type="ORF">METZ01_LOCUS89162</name>
</gene>
<protein>
    <recommendedName>
        <fullName evidence="2">Type I-MYXAN CRISPR-associated protein Cas6/Cmx6</fullName>
    </recommendedName>
</protein>
<evidence type="ECO:0008006" key="2">
    <source>
        <dbReference type="Google" id="ProtNLM"/>
    </source>
</evidence>
<name>A0A381V986_9ZZZZ</name>
<accession>A0A381V986</accession>
<dbReference type="AlphaFoldDB" id="A0A381V986"/>
<dbReference type="NCBIfam" id="TIGR02807">
    <property type="entry name" value="cas6_cmx6"/>
    <property type="match status" value="1"/>
</dbReference>
<dbReference type="EMBL" id="UINC01008058">
    <property type="protein sequence ID" value="SVA36308.1"/>
    <property type="molecule type" value="Genomic_DNA"/>
</dbReference>
<organism evidence="1">
    <name type="scientific">marine metagenome</name>
    <dbReference type="NCBI Taxonomy" id="408172"/>
    <lineage>
        <taxon>unclassified sequences</taxon>
        <taxon>metagenomes</taxon>
        <taxon>ecological metagenomes</taxon>
    </lineage>
</organism>
<sequence length="228" mass="25273">MSWQESPSQKTSLDVSGLVDLVFKISGQALPIDHAYALFDALARPLPWIQHDKWVGIHHVHIAESGNGWIRPDDNGFLQLPGRARLVVRLHQDTLESARLLCGDHIAVNDQIIEIGPARVRPLNPLNTVFARHIVADKDIQDETKFLQWVNGQLKSLGITPTKLLCGKTRLIHTPTRTLRTRSLMIADLKPGESLSIQQFGLGVGRKLGCGLFLPHRGIDAVYDSTPA</sequence>
<evidence type="ECO:0000313" key="1">
    <source>
        <dbReference type="EMBL" id="SVA36308.1"/>
    </source>
</evidence>
<proteinExistence type="predicted"/>
<dbReference type="InterPro" id="IPR014174">
    <property type="entry name" value="CRISPR-assoc_prot_Cas6/Cmx6"/>
</dbReference>